<evidence type="ECO:0000256" key="2">
    <source>
        <dbReference type="ARBA" id="ARBA00022723"/>
    </source>
</evidence>
<organism evidence="6 7">
    <name type="scientific">Dimargaris verticillata</name>
    <dbReference type="NCBI Taxonomy" id="2761393"/>
    <lineage>
        <taxon>Eukaryota</taxon>
        <taxon>Fungi</taxon>
        <taxon>Fungi incertae sedis</taxon>
        <taxon>Zoopagomycota</taxon>
        <taxon>Kickxellomycotina</taxon>
        <taxon>Dimargaritomycetes</taxon>
        <taxon>Dimargaritales</taxon>
        <taxon>Dimargaritaceae</taxon>
        <taxon>Dimargaris</taxon>
    </lineage>
</organism>
<keyword evidence="3" id="KW-0862">Zinc</keyword>
<evidence type="ECO:0000256" key="4">
    <source>
        <dbReference type="RuleBase" id="RU110713"/>
    </source>
</evidence>
<keyword evidence="7" id="KW-1185">Reference proteome</keyword>
<dbReference type="PROSITE" id="PS51792">
    <property type="entry name" value="YIPPEE"/>
    <property type="match status" value="1"/>
</dbReference>
<proteinExistence type="inferred from homology"/>
<dbReference type="AlphaFoldDB" id="A0A9W8B4H8"/>
<gene>
    <name evidence="6" type="ORF">H4R34_002261</name>
</gene>
<dbReference type="InterPro" id="IPR004910">
    <property type="entry name" value="Yippee/Mis18/Cereblon"/>
</dbReference>
<dbReference type="GO" id="GO:0046872">
    <property type="term" value="F:metal ion binding"/>
    <property type="evidence" value="ECO:0007669"/>
    <property type="project" value="UniProtKB-KW"/>
</dbReference>
<protein>
    <recommendedName>
        <fullName evidence="4">Protein yippee-like</fullName>
    </recommendedName>
</protein>
<evidence type="ECO:0000313" key="6">
    <source>
        <dbReference type="EMBL" id="KAJ1980941.1"/>
    </source>
</evidence>
<comment type="caution">
    <text evidence="6">The sequence shown here is derived from an EMBL/GenBank/DDBJ whole genome shotgun (WGS) entry which is preliminary data.</text>
</comment>
<accession>A0A9W8B4H8</accession>
<keyword evidence="2" id="KW-0479">Metal-binding</keyword>
<dbReference type="Pfam" id="PF03226">
    <property type="entry name" value="Yippee-Mis18"/>
    <property type="match status" value="1"/>
</dbReference>
<dbReference type="InterPro" id="IPR039058">
    <property type="entry name" value="Yippee_fam"/>
</dbReference>
<reference evidence="6" key="1">
    <citation type="submission" date="2022-07" db="EMBL/GenBank/DDBJ databases">
        <title>Phylogenomic reconstructions and comparative analyses of Kickxellomycotina fungi.</title>
        <authorList>
            <person name="Reynolds N.K."/>
            <person name="Stajich J.E."/>
            <person name="Barry K."/>
            <person name="Grigoriev I.V."/>
            <person name="Crous P."/>
            <person name="Smith M.E."/>
        </authorList>
    </citation>
    <scope>NUCLEOTIDE SEQUENCE</scope>
    <source>
        <strain evidence="6">RSA 567</strain>
    </source>
</reference>
<dbReference type="OrthoDB" id="6407410at2759"/>
<evidence type="ECO:0000313" key="7">
    <source>
        <dbReference type="Proteomes" id="UP001151582"/>
    </source>
</evidence>
<name>A0A9W8B4H8_9FUNG</name>
<evidence type="ECO:0000259" key="5">
    <source>
        <dbReference type="PROSITE" id="PS51792"/>
    </source>
</evidence>
<dbReference type="InterPro" id="IPR034751">
    <property type="entry name" value="Yippee"/>
</dbReference>
<sequence length="125" mass="14459">MGMVHFVYLSSGLVYSCCKCSTHLTDHSRLVSENFHGRHGRAFLFQDLVNVYEGEEAHRTMTTGEHRVRDLYCMGCMRVVGWRYIKAYEKTERYKERKCILEINITRQSRISPTSPTSSTSIASI</sequence>
<feature type="domain" description="Yippee" evidence="5">
    <location>
        <begin position="13"/>
        <end position="110"/>
    </location>
</feature>
<dbReference type="PANTHER" id="PTHR13848">
    <property type="entry name" value="PROTEIN YIPPEE-LIKE CG15309-RELATED"/>
    <property type="match status" value="1"/>
</dbReference>
<comment type="similarity">
    <text evidence="1 4">Belongs to the yippee family.</text>
</comment>
<dbReference type="Proteomes" id="UP001151582">
    <property type="component" value="Unassembled WGS sequence"/>
</dbReference>
<evidence type="ECO:0000256" key="1">
    <source>
        <dbReference type="ARBA" id="ARBA00005613"/>
    </source>
</evidence>
<dbReference type="EMBL" id="JANBQB010000144">
    <property type="protein sequence ID" value="KAJ1980941.1"/>
    <property type="molecule type" value="Genomic_DNA"/>
</dbReference>
<evidence type="ECO:0000256" key="3">
    <source>
        <dbReference type="ARBA" id="ARBA00022833"/>
    </source>
</evidence>